<feature type="transmembrane region" description="Helical" evidence="1">
    <location>
        <begin position="12"/>
        <end position="30"/>
    </location>
</feature>
<keyword evidence="3" id="KW-1185">Reference proteome</keyword>
<feature type="transmembrane region" description="Helical" evidence="1">
    <location>
        <begin position="67"/>
        <end position="90"/>
    </location>
</feature>
<sequence length="93" mass="10227">MSTEQVARGHWRVGALAIGFCSWSVIAILWCFNLGSGWRNPYLLSFAVHCVLAAILAGLGWIKGKNWLAVVALAAFCSFPLLGMLLRPWWPPA</sequence>
<dbReference type="RefSeq" id="WP_158894510.1">
    <property type="nucleotide sequence ID" value="NZ_BBNO01000004.1"/>
</dbReference>
<protein>
    <submittedName>
        <fullName evidence="2">Zinc transporter</fullName>
    </submittedName>
</protein>
<proteinExistence type="predicted"/>
<dbReference type="Proteomes" id="UP000048965">
    <property type="component" value="Unassembled WGS sequence"/>
</dbReference>
<evidence type="ECO:0000313" key="3">
    <source>
        <dbReference type="Proteomes" id="UP000048965"/>
    </source>
</evidence>
<organism evidence="2 3">
    <name type="scientific">Streptomyces lydicamycinicus</name>
    <dbReference type="NCBI Taxonomy" id="1546107"/>
    <lineage>
        <taxon>Bacteria</taxon>
        <taxon>Bacillati</taxon>
        <taxon>Actinomycetota</taxon>
        <taxon>Actinomycetes</taxon>
        <taxon>Kitasatosporales</taxon>
        <taxon>Streptomycetaceae</taxon>
        <taxon>Streptomyces</taxon>
    </lineage>
</organism>
<comment type="caution">
    <text evidence="2">The sequence shown here is derived from an EMBL/GenBank/DDBJ whole genome shotgun (WGS) entry which is preliminary data.</text>
</comment>
<feature type="transmembrane region" description="Helical" evidence="1">
    <location>
        <begin position="42"/>
        <end position="62"/>
    </location>
</feature>
<reference evidence="3" key="1">
    <citation type="submission" date="2014-09" db="EMBL/GenBank/DDBJ databases">
        <title>Whole genome shotgun sequence of Streptomyces sp. NBRC 110027.</title>
        <authorList>
            <person name="Komaki H."/>
            <person name="Ichikawa N."/>
            <person name="Katano-Makiyama Y."/>
            <person name="Hosoyama A."/>
            <person name="Hashimoto M."/>
            <person name="Uohara A."/>
            <person name="Kitahashi Y."/>
            <person name="Ohji S."/>
            <person name="Kimura A."/>
            <person name="Yamazoe A."/>
            <person name="Igarashi Y."/>
            <person name="Fujita N."/>
        </authorList>
    </citation>
    <scope>NUCLEOTIDE SEQUENCE [LARGE SCALE GENOMIC DNA]</scope>
    <source>
        <strain evidence="3">NBRC 110027</strain>
    </source>
</reference>
<gene>
    <name evidence="2" type="ORF">TPA0598_04_05310</name>
</gene>
<dbReference type="AlphaFoldDB" id="A0A0P4R7Q6"/>
<keyword evidence="1" id="KW-1133">Transmembrane helix</keyword>
<evidence type="ECO:0000313" key="2">
    <source>
        <dbReference type="EMBL" id="GAO08895.1"/>
    </source>
</evidence>
<accession>A0A0P4R7Q6</accession>
<keyword evidence="1" id="KW-0812">Transmembrane</keyword>
<keyword evidence="1" id="KW-0472">Membrane</keyword>
<dbReference type="EMBL" id="BBNO01000004">
    <property type="protein sequence ID" value="GAO08895.1"/>
    <property type="molecule type" value="Genomic_DNA"/>
</dbReference>
<reference evidence="2 3" key="2">
    <citation type="journal article" date="2015" name="Stand. Genomic Sci.">
        <title>Draft genome sequence of marine-derived Streptomyces sp. TP-A0598, a producer of anti-MRSA antibiotic lydicamycins.</title>
        <authorList>
            <person name="Komaki H."/>
            <person name="Ichikawa N."/>
            <person name="Hosoyama A."/>
            <person name="Fujita N."/>
            <person name="Igarashi Y."/>
        </authorList>
    </citation>
    <scope>NUCLEOTIDE SEQUENCE [LARGE SCALE GENOMIC DNA]</scope>
    <source>
        <strain evidence="2 3">NBRC 110027</strain>
    </source>
</reference>
<evidence type="ECO:0000256" key="1">
    <source>
        <dbReference type="SAM" id="Phobius"/>
    </source>
</evidence>
<name>A0A0P4R7Q6_9ACTN</name>